<evidence type="ECO:0000259" key="1">
    <source>
        <dbReference type="Pfam" id="PF00561"/>
    </source>
</evidence>
<dbReference type="EMBL" id="JAYWVC010000043">
    <property type="protein sequence ID" value="MED7823384.1"/>
    <property type="molecule type" value="Genomic_DNA"/>
</dbReference>
<dbReference type="InterPro" id="IPR050471">
    <property type="entry name" value="AB_hydrolase"/>
</dbReference>
<keyword evidence="2" id="KW-0378">Hydrolase</keyword>
<dbReference type="Proteomes" id="UP001333996">
    <property type="component" value="Unassembled WGS sequence"/>
</dbReference>
<proteinExistence type="predicted"/>
<dbReference type="GO" id="GO:0016787">
    <property type="term" value="F:hydrolase activity"/>
    <property type="evidence" value="ECO:0007669"/>
    <property type="project" value="UniProtKB-KW"/>
</dbReference>
<dbReference type="SUPFAM" id="SSF53474">
    <property type="entry name" value="alpha/beta-Hydrolases"/>
    <property type="match status" value="1"/>
</dbReference>
<feature type="domain" description="AB hydrolase-1" evidence="1">
    <location>
        <begin position="29"/>
        <end position="124"/>
    </location>
</feature>
<dbReference type="PANTHER" id="PTHR43433:SF5">
    <property type="entry name" value="AB HYDROLASE-1 DOMAIN-CONTAINING PROTEIN"/>
    <property type="match status" value="1"/>
</dbReference>
<organism evidence="2 3">
    <name type="scientific">Streptomyces chiangmaiensis</name>
    <dbReference type="NCBI Taxonomy" id="766497"/>
    <lineage>
        <taxon>Bacteria</taxon>
        <taxon>Bacillati</taxon>
        <taxon>Actinomycetota</taxon>
        <taxon>Actinomycetes</taxon>
        <taxon>Kitasatosporales</taxon>
        <taxon>Streptomycetaceae</taxon>
        <taxon>Streptomyces</taxon>
    </lineage>
</organism>
<gene>
    <name evidence="2" type="ORF">VXC91_15660</name>
</gene>
<protein>
    <submittedName>
        <fullName evidence="2">Alpha/beta hydrolase</fullName>
    </submittedName>
</protein>
<reference evidence="2" key="1">
    <citation type="submission" date="2024-01" db="EMBL/GenBank/DDBJ databases">
        <title>First draft genome sequence data of TA4-1, the type strain of Gram-positive actinobacterium Streptomyces chiangmaiensis.</title>
        <authorList>
            <person name="Yasawong M."/>
            <person name="Nantapong N."/>
        </authorList>
    </citation>
    <scope>NUCLEOTIDE SEQUENCE</scope>
    <source>
        <strain evidence="2">TA4-1</strain>
    </source>
</reference>
<sequence length="289" mass="30538">MGTERATSVVRLDEGPVEYRLERRGPATVVVLHGGHTRAGLAVGEEMFAEAGYTVLAPSRPGYGRTPLSTGTASGFADVVPALCAHLGITEIAAVVGTSGGGTTAVTMAARHPDLVRPLILQSAVGWLAWPDRRTRLGAHIAFAARTEGATWGAVRVLLRHAPETGLRLLLQGLTTLPARRVTARLGPEERAAMVELFCRMRSGHGFLNDLRPTPDLTAEVRQPTLVIATRTDGGVPFAHAQSLAAAIPHAELVESRADSHLVWFGADWPEIATRVCAFLADSPSGGTS</sequence>
<dbReference type="PANTHER" id="PTHR43433">
    <property type="entry name" value="HYDROLASE, ALPHA/BETA FOLD FAMILY PROTEIN"/>
    <property type="match status" value="1"/>
</dbReference>
<evidence type="ECO:0000313" key="3">
    <source>
        <dbReference type="Proteomes" id="UP001333996"/>
    </source>
</evidence>
<comment type="caution">
    <text evidence="2">The sequence shown here is derived from an EMBL/GenBank/DDBJ whole genome shotgun (WGS) entry which is preliminary data.</text>
</comment>
<dbReference type="Pfam" id="PF00561">
    <property type="entry name" value="Abhydrolase_1"/>
    <property type="match status" value="1"/>
</dbReference>
<dbReference type="RefSeq" id="WP_329507901.1">
    <property type="nucleotide sequence ID" value="NZ_BAAAYZ010000285.1"/>
</dbReference>
<accession>A0ABU7FHI0</accession>
<keyword evidence="3" id="KW-1185">Reference proteome</keyword>
<dbReference type="Gene3D" id="3.40.50.1820">
    <property type="entry name" value="alpha/beta hydrolase"/>
    <property type="match status" value="1"/>
</dbReference>
<dbReference type="InterPro" id="IPR029058">
    <property type="entry name" value="AB_hydrolase_fold"/>
</dbReference>
<dbReference type="PRINTS" id="PR00111">
    <property type="entry name" value="ABHYDROLASE"/>
</dbReference>
<evidence type="ECO:0000313" key="2">
    <source>
        <dbReference type="EMBL" id="MED7823384.1"/>
    </source>
</evidence>
<dbReference type="InterPro" id="IPR000073">
    <property type="entry name" value="AB_hydrolase_1"/>
</dbReference>
<name>A0ABU7FHI0_9ACTN</name>